<dbReference type="OrthoDB" id="9809061at2"/>
<dbReference type="SUPFAM" id="SSF117130">
    <property type="entry name" value="CsrA-like"/>
    <property type="match status" value="1"/>
</dbReference>
<dbReference type="GO" id="GO:0045947">
    <property type="term" value="P:negative regulation of translational initiation"/>
    <property type="evidence" value="ECO:0007669"/>
    <property type="project" value="UniProtKB-UniRule"/>
</dbReference>
<comment type="subunit">
    <text evidence="6">Homodimer; the beta-strands of each monomer intercalate to form a hydrophobic core, while the alpha-helices form wings that extend away from the core.</text>
</comment>
<evidence type="ECO:0000256" key="6">
    <source>
        <dbReference type="HAMAP-Rule" id="MF_00167"/>
    </source>
</evidence>
<dbReference type="FunFam" id="2.60.40.4380:FF:000002">
    <property type="entry name" value="Translational regulator CsrA"/>
    <property type="match status" value="1"/>
</dbReference>
<evidence type="ECO:0000256" key="3">
    <source>
        <dbReference type="ARBA" id="ARBA00022795"/>
    </source>
</evidence>
<accession>A0A0L6JS45</accession>
<dbReference type="PANTHER" id="PTHR34984:SF1">
    <property type="entry name" value="CARBON STORAGE REGULATOR"/>
    <property type="match status" value="1"/>
</dbReference>
<comment type="caution">
    <text evidence="7">The sequence shown here is derived from an EMBL/GenBank/DDBJ whole genome shotgun (WGS) entry which is preliminary data.</text>
</comment>
<dbReference type="InterPro" id="IPR003751">
    <property type="entry name" value="CsrA"/>
</dbReference>
<dbReference type="NCBIfam" id="TIGR00202">
    <property type="entry name" value="csrA"/>
    <property type="match status" value="1"/>
</dbReference>
<evidence type="ECO:0000256" key="1">
    <source>
        <dbReference type="ARBA" id="ARBA00022490"/>
    </source>
</evidence>
<dbReference type="RefSeq" id="WP_036936596.1">
    <property type="nucleotide sequence ID" value="NZ_JQKC01000002.1"/>
</dbReference>
<evidence type="ECO:0000313" key="8">
    <source>
        <dbReference type="Proteomes" id="UP000036923"/>
    </source>
</evidence>
<reference evidence="8" key="1">
    <citation type="submission" date="2015-07" db="EMBL/GenBank/DDBJ databases">
        <title>Near-Complete Genome Sequence of the Cellulolytic Bacterium Bacteroides (Pseudobacteroides) cellulosolvens ATCC 35603.</title>
        <authorList>
            <person name="Dassa B."/>
            <person name="Utturkar S.M."/>
            <person name="Klingeman D.M."/>
            <person name="Hurt R.A."/>
            <person name="Keller M."/>
            <person name="Xu J."/>
            <person name="Reddy Y.H.K."/>
            <person name="Borovok I."/>
            <person name="Grinberg I.R."/>
            <person name="Lamed R."/>
            <person name="Zhivin O."/>
            <person name="Bayer E.A."/>
            <person name="Brown S.D."/>
        </authorList>
    </citation>
    <scope>NUCLEOTIDE SEQUENCE [LARGE SCALE GENOMIC DNA]</scope>
    <source>
        <strain evidence="8">DSM 2933</strain>
    </source>
</reference>
<organism evidence="7 8">
    <name type="scientific">Pseudobacteroides cellulosolvens ATCC 35603 = DSM 2933</name>
    <dbReference type="NCBI Taxonomy" id="398512"/>
    <lineage>
        <taxon>Bacteria</taxon>
        <taxon>Bacillati</taxon>
        <taxon>Bacillota</taxon>
        <taxon>Clostridia</taxon>
        <taxon>Eubacteriales</taxon>
        <taxon>Oscillospiraceae</taxon>
        <taxon>Pseudobacteroides</taxon>
    </lineage>
</organism>
<evidence type="ECO:0000256" key="2">
    <source>
        <dbReference type="ARBA" id="ARBA00022491"/>
    </source>
</evidence>
<gene>
    <name evidence="6" type="primary">csrA</name>
    <name evidence="7" type="ORF">Bccel_3897</name>
</gene>
<dbReference type="EMBL" id="LGTC01000001">
    <property type="protein sequence ID" value="KNY28623.1"/>
    <property type="molecule type" value="Genomic_DNA"/>
</dbReference>
<dbReference type="Gene3D" id="2.60.40.4380">
    <property type="entry name" value="Translational regulator CsrA"/>
    <property type="match status" value="1"/>
</dbReference>
<dbReference type="NCBIfam" id="NF002469">
    <property type="entry name" value="PRK01712.1"/>
    <property type="match status" value="1"/>
</dbReference>
<keyword evidence="2 6" id="KW-0678">Repressor</keyword>
<dbReference type="GO" id="GO:1902208">
    <property type="term" value="P:regulation of bacterial-type flagellum assembly"/>
    <property type="evidence" value="ECO:0007669"/>
    <property type="project" value="UniProtKB-UniRule"/>
</dbReference>
<keyword evidence="4 6" id="KW-0810">Translation regulation</keyword>
<keyword evidence="1 6" id="KW-0963">Cytoplasm</keyword>
<dbReference type="Proteomes" id="UP000036923">
    <property type="component" value="Unassembled WGS sequence"/>
</dbReference>
<sequence>MLVLTRKKEQTIIIGDNIEITIVDIQGDQVRIGINAPKNITIHRKEVYLEIQDENRRAADFKGIPDNRLLDRKDK</sequence>
<keyword evidence="3 6" id="KW-1005">Bacterial flagellum biogenesis</keyword>
<comment type="subcellular location">
    <subcellularLocation>
        <location evidence="6">Cytoplasm</location>
    </subcellularLocation>
</comment>
<dbReference type="InterPro" id="IPR036107">
    <property type="entry name" value="CsrA_sf"/>
</dbReference>
<keyword evidence="5 6" id="KW-0694">RNA-binding</keyword>
<evidence type="ECO:0000313" key="7">
    <source>
        <dbReference type="EMBL" id="KNY28623.1"/>
    </source>
</evidence>
<dbReference type="STRING" id="398512.Bccel_3897"/>
<dbReference type="Pfam" id="PF02599">
    <property type="entry name" value="CsrA"/>
    <property type="match status" value="1"/>
</dbReference>
<dbReference type="eggNOG" id="COG1551">
    <property type="taxonomic scope" value="Bacteria"/>
</dbReference>
<comment type="similarity">
    <text evidence="6">Belongs to the CsrA/RsmA family.</text>
</comment>
<keyword evidence="8" id="KW-1185">Reference proteome</keyword>
<protein>
    <recommendedName>
        <fullName evidence="6">Translational regulator CsrA</fullName>
    </recommendedName>
</protein>
<dbReference type="GO" id="GO:0006402">
    <property type="term" value="P:mRNA catabolic process"/>
    <property type="evidence" value="ECO:0007669"/>
    <property type="project" value="InterPro"/>
</dbReference>
<name>A0A0L6JS45_9FIRM</name>
<dbReference type="GO" id="GO:0048027">
    <property type="term" value="F:mRNA 5'-UTR binding"/>
    <property type="evidence" value="ECO:0007669"/>
    <property type="project" value="UniProtKB-UniRule"/>
</dbReference>
<evidence type="ECO:0000256" key="5">
    <source>
        <dbReference type="ARBA" id="ARBA00022884"/>
    </source>
</evidence>
<comment type="function">
    <text evidence="6">A translational regulator that binds mRNA to regulate translation initiation and/or mRNA stability. Usually binds in the 5'-UTR at or near the Shine-Dalgarno sequence preventing ribosome-binding, thus repressing translation. Its main target seems to be the major flagellin gene, while its function is anatagonized by FliW.</text>
</comment>
<proteinExistence type="inferred from homology"/>
<dbReference type="PATRIC" id="fig|398512.5.peg.4077"/>
<dbReference type="AlphaFoldDB" id="A0A0L6JS45"/>
<dbReference type="HAMAP" id="MF_00167">
    <property type="entry name" value="CsrA"/>
    <property type="match status" value="1"/>
</dbReference>
<dbReference type="GO" id="GO:0044781">
    <property type="term" value="P:bacterial-type flagellum organization"/>
    <property type="evidence" value="ECO:0007669"/>
    <property type="project" value="UniProtKB-KW"/>
</dbReference>
<evidence type="ECO:0000256" key="4">
    <source>
        <dbReference type="ARBA" id="ARBA00022845"/>
    </source>
</evidence>
<dbReference type="GO" id="GO:0005829">
    <property type="term" value="C:cytosol"/>
    <property type="evidence" value="ECO:0007669"/>
    <property type="project" value="TreeGrafter"/>
</dbReference>
<dbReference type="PANTHER" id="PTHR34984">
    <property type="entry name" value="CARBON STORAGE REGULATOR"/>
    <property type="match status" value="1"/>
</dbReference>
<dbReference type="GO" id="GO:0006109">
    <property type="term" value="P:regulation of carbohydrate metabolic process"/>
    <property type="evidence" value="ECO:0007669"/>
    <property type="project" value="InterPro"/>
</dbReference>